<dbReference type="PANTHER" id="PTHR43232:SF2">
    <property type="entry name" value="MOLYBDENUM COFACTOR BIOSYNTHESIS PROTEIN B"/>
    <property type="match status" value="1"/>
</dbReference>
<keyword evidence="2" id="KW-0501">Molybdenum cofactor biosynthesis</keyword>
<sequence>MTPGSNYHPLSHANASVSGAGSSPESPSRHHLGTSRPIGFGVLTTSDTHTEEDDESGSLVKKLLTEGGQRVAEYHLVANSVADIRECLDRWLAKPDVEAVITIGGTGVSSRDVTIEALAGGGGKALEGFGDLYRMLSYQEVGPLAVLSRASLFALHNRPVFAVPGSARACQLAVRELILPTVEHLVEELAR</sequence>
<accession>T1A255</accession>
<dbReference type="NCBIfam" id="TIGR00177">
    <property type="entry name" value="molyb_syn"/>
    <property type="match status" value="1"/>
</dbReference>
<dbReference type="GO" id="GO:0005829">
    <property type="term" value="C:cytosol"/>
    <property type="evidence" value="ECO:0007669"/>
    <property type="project" value="TreeGrafter"/>
</dbReference>
<dbReference type="GO" id="GO:0006777">
    <property type="term" value="P:Mo-molybdopterin cofactor biosynthetic process"/>
    <property type="evidence" value="ECO:0007669"/>
    <property type="project" value="UniProtKB-KW"/>
</dbReference>
<dbReference type="PIRSF" id="PIRSF006443">
    <property type="entry name" value="MoaB"/>
    <property type="match status" value="1"/>
</dbReference>
<dbReference type="InterPro" id="IPR001453">
    <property type="entry name" value="MoaB/Mog_dom"/>
</dbReference>
<feature type="region of interest" description="Disordered" evidence="3">
    <location>
        <begin position="1"/>
        <end position="58"/>
    </location>
</feature>
<proteinExistence type="inferred from homology"/>
<organism evidence="5">
    <name type="scientific">mine drainage metagenome</name>
    <dbReference type="NCBI Taxonomy" id="410659"/>
    <lineage>
        <taxon>unclassified sequences</taxon>
        <taxon>metagenomes</taxon>
        <taxon>ecological metagenomes</taxon>
    </lineage>
</organism>
<feature type="compositionally biased region" description="Polar residues" evidence="3">
    <location>
        <begin position="13"/>
        <end position="26"/>
    </location>
</feature>
<evidence type="ECO:0000256" key="1">
    <source>
        <dbReference type="ARBA" id="ARBA00006112"/>
    </source>
</evidence>
<dbReference type="Gene3D" id="3.40.980.10">
    <property type="entry name" value="MoaB/Mog-like domain"/>
    <property type="match status" value="1"/>
</dbReference>
<dbReference type="AlphaFoldDB" id="T1A255"/>
<dbReference type="PROSITE" id="PS01078">
    <property type="entry name" value="MOCF_BIOSYNTHESIS_1"/>
    <property type="match status" value="1"/>
</dbReference>
<protein>
    <submittedName>
        <fullName evidence="5">Molybdenum cofactor biosynthesis protein MoaB</fullName>
    </submittedName>
</protein>
<comment type="caution">
    <text evidence="5">The sequence shown here is derived from an EMBL/GenBank/DDBJ whole genome shotgun (WGS) entry which is preliminary data.</text>
</comment>
<dbReference type="CDD" id="cd00886">
    <property type="entry name" value="MogA_MoaB"/>
    <property type="match status" value="1"/>
</dbReference>
<dbReference type="InterPro" id="IPR036425">
    <property type="entry name" value="MoaB/Mog-like_dom_sf"/>
</dbReference>
<evidence type="ECO:0000313" key="5">
    <source>
        <dbReference type="EMBL" id="EQD54601.1"/>
    </source>
</evidence>
<dbReference type="SMART" id="SM00852">
    <property type="entry name" value="MoCF_biosynth"/>
    <property type="match status" value="1"/>
</dbReference>
<evidence type="ECO:0000259" key="4">
    <source>
        <dbReference type="SMART" id="SM00852"/>
    </source>
</evidence>
<dbReference type="InterPro" id="IPR012245">
    <property type="entry name" value="MoaB"/>
</dbReference>
<dbReference type="InterPro" id="IPR008284">
    <property type="entry name" value="MoCF_biosynth_CS"/>
</dbReference>
<reference evidence="5" key="1">
    <citation type="submission" date="2013-08" db="EMBL/GenBank/DDBJ databases">
        <authorList>
            <person name="Mendez C."/>
            <person name="Richter M."/>
            <person name="Ferrer M."/>
            <person name="Sanchez J."/>
        </authorList>
    </citation>
    <scope>NUCLEOTIDE SEQUENCE</scope>
</reference>
<reference evidence="5" key="2">
    <citation type="journal article" date="2014" name="ISME J.">
        <title>Microbial stratification in low pH oxic and suboxic macroscopic growths along an acid mine drainage.</title>
        <authorList>
            <person name="Mendez-Garcia C."/>
            <person name="Mesa V."/>
            <person name="Sprenger R.R."/>
            <person name="Richter M."/>
            <person name="Diez M.S."/>
            <person name="Solano J."/>
            <person name="Bargiela R."/>
            <person name="Golyshina O.V."/>
            <person name="Manteca A."/>
            <person name="Ramos J.L."/>
            <person name="Gallego J.R."/>
            <person name="Llorente I."/>
            <person name="Martins Dos Santos V.A."/>
            <person name="Jensen O.N."/>
            <person name="Pelaez A.I."/>
            <person name="Sanchez J."/>
            <person name="Ferrer M."/>
        </authorList>
    </citation>
    <scope>NUCLEOTIDE SEQUENCE</scope>
</reference>
<dbReference type="EMBL" id="AUZY01006374">
    <property type="protein sequence ID" value="EQD54601.1"/>
    <property type="molecule type" value="Genomic_DNA"/>
</dbReference>
<comment type="similarity">
    <text evidence="1">Belongs to the MoaB/Mog family.</text>
</comment>
<name>T1A255_9ZZZZ</name>
<dbReference type="Pfam" id="PF00994">
    <property type="entry name" value="MoCF_biosynth"/>
    <property type="match status" value="1"/>
</dbReference>
<dbReference type="SUPFAM" id="SSF53218">
    <property type="entry name" value="Molybdenum cofactor biosynthesis proteins"/>
    <property type="match status" value="1"/>
</dbReference>
<dbReference type="PANTHER" id="PTHR43232">
    <property type="entry name" value="MOLYBDENUM COFACTOR BIOSYNTHESIS PROTEIN B"/>
    <property type="match status" value="1"/>
</dbReference>
<evidence type="ECO:0000256" key="3">
    <source>
        <dbReference type="SAM" id="MobiDB-lite"/>
    </source>
</evidence>
<evidence type="ECO:0000256" key="2">
    <source>
        <dbReference type="ARBA" id="ARBA00023150"/>
    </source>
</evidence>
<feature type="domain" description="MoaB/Mog" evidence="4">
    <location>
        <begin position="41"/>
        <end position="185"/>
    </location>
</feature>
<gene>
    <name evidence="5" type="ORF">B1B_09618</name>
</gene>